<protein>
    <recommendedName>
        <fullName evidence="4">Fungal N-terminal domain-containing protein</fullName>
    </recommendedName>
</protein>
<feature type="region of interest" description="Disordered" evidence="1">
    <location>
        <begin position="66"/>
        <end position="85"/>
    </location>
</feature>
<evidence type="ECO:0000313" key="2">
    <source>
        <dbReference type="EMBL" id="KAH7007836.1"/>
    </source>
</evidence>
<accession>A0ABQ8FPK8</accession>
<name>A0ABQ8FPK8_9PEZI</name>
<evidence type="ECO:0008006" key="4">
    <source>
        <dbReference type="Google" id="ProtNLM"/>
    </source>
</evidence>
<feature type="region of interest" description="Disordered" evidence="1">
    <location>
        <begin position="184"/>
        <end position="213"/>
    </location>
</feature>
<reference evidence="2 3" key="1">
    <citation type="journal article" date="2021" name="Nat. Commun.">
        <title>Genetic determinants of endophytism in the Arabidopsis root mycobiome.</title>
        <authorList>
            <person name="Mesny F."/>
            <person name="Miyauchi S."/>
            <person name="Thiergart T."/>
            <person name="Pickel B."/>
            <person name="Atanasova L."/>
            <person name="Karlsson M."/>
            <person name="Huettel B."/>
            <person name="Barry K.W."/>
            <person name="Haridas S."/>
            <person name="Chen C."/>
            <person name="Bauer D."/>
            <person name="Andreopoulos W."/>
            <person name="Pangilinan J."/>
            <person name="LaButti K."/>
            <person name="Riley R."/>
            <person name="Lipzen A."/>
            <person name="Clum A."/>
            <person name="Drula E."/>
            <person name="Henrissat B."/>
            <person name="Kohler A."/>
            <person name="Grigoriev I.V."/>
            <person name="Martin F.M."/>
            <person name="Hacquard S."/>
        </authorList>
    </citation>
    <scope>NUCLEOTIDE SEQUENCE [LARGE SCALE GENOMIC DNA]</scope>
    <source>
        <strain evidence="2 3">MPI-SDFR-AT-0080</strain>
    </source>
</reference>
<organism evidence="2 3">
    <name type="scientific">Macrophomina phaseolina</name>
    <dbReference type="NCBI Taxonomy" id="35725"/>
    <lineage>
        <taxon>Eukaryota</taxon>
        <taxon>Fungi</taxon>
        <taxon>Dikarya</taxon>
        <taxon>Ascomycota</taxon>
        <taxon>Pezizomycotina</taxon>
        <taxon>Dothideomycetes</taxon>
        <taxon>Dothideomycetes incertae sedis</taxon>
        <taxon>Botryosphaeriales</taxon>
        <taxon>Botryosphaeriaceae</taxon>
        <taxon>Macrophomina</taxon>
    </lineage>
</organism>
<feature type="region of interest" description="Disordered" evidence="1">
    <location>
        <begin position="278"/>
        <end position="301"/>
    </location>
</feature>
<sequence length="318" mass="34694">MAEAKLVLSCLSAASSVLVSGFKITQFVYELKHVDQKTQDLLIIAKAVNDTVEELQRLRDQSKRSQLLDTDADADDDDDDDDDDDVPALAFVDKKLASAREAVFSVLQLVERARVDRSVKADARSSLATRALFVIRDSPNVAEVYTKLQIAYGGLTQALVVQNAAPPPQQKQEQLQQIAAVAPPSPQQLNGLPPTYEESEYLNRGRRTRSTRKPVQMVSFAAEAVDAGERETSEPYGDQPQLQAQPTIVVELNAKPGTHALQQQNDGAMVGAESQVNGGALAPMNDQRDQGGKQISSTLSGKAREREWLAQHAVHHGF</sequence>
<dbReference type="Proteomes" id="UP000774617">
    <property type="component" value="Unassembled WGS sequence"/>
</dbReference>
<keyword evidence="3" id="KW-1185">Reference proteome</keyword>
<evidence type="ECO:0000313" key="3">
    <source>
        <dbReference type="Proteomes" id="UP000774617"/>
    </source>
</evidence>
<evidence type="ECO:0000256" key="1">
    <source>
        <dbReference type="SAM" id="MobiDB-lite"/>
    </source>
</evidence>
<feature type="compositionally biased region" description="Acidic residues" evidence="1">
    <location>
        <begin position="70"/>
        <end position="85"/>
    </location>
</feature>
<comment type="caution">
    <text evidence="2">The sequence shown here is derived from an EMBL/GenBank/DDBJ whole genome shotgun (WGS) entry which is preliminary data.</text>
</comment>
<proteinExistence type="predicted"/>
<dbReference type="EMBL" id="JAGTJR010000124">
    <property type="protein sequence ID" value="KAH7007836.1"/>
    <property type="molecule type" value="Genomic_DNA"/>
</dbReference>
<gene>
    <name evidence="2" type="ORF">B0J12DRAFT_692224</name>
</gene>